<reference evidence="2 3" key="1">
    <citation type="submission" date="2023-03" db="EMBL/GenBank/DDBJ databases">
        <title>Novel Species.</title>
        <authorList>
            <person name="Ma S."/>
        </authorList>
    </citation>
    <scope>NUCLEOTIDE SEQUENCE [LARGE SCALE GENOMIC DNA]</scope>
    <source>
        <strain evidence="2 3">LIND6LT2</strain>
    </source>
</reference>
<gene>
    <name evidence="2" type="ORF">QBE51_08565</name>
</gene>
<evidence type="ECO:0000313" key="3">
    <source>
        <dbReference type="Proteomes" id="UP001486565"/>
    </source>
</evidence>
<dbReference type="Proteomes" id="UP001486565">
    <property type="component" value="Chromosome"/>
</dbReference>
<evidence type="ECO:0000313" key="2">
    <source>
        <dbReference type="EMBL" id="WZL71374.1"/>
    </source>
</evidence>
<name>A0ABZ2YA56_9FIRM</name>
<protein>
    <submittedName>
        <fullName evidence="2">Uncharacterized protein</fullName>
    </submittedName>
</protein>
<keyword evidence="1" id="KW-0175">Coiled coil</keyword>
<accession>A0ABZ2YA56</accession>
<feature type="coiled-coil region" evidence="1">
    <location>
        <begin position="26"/>
        <end position="92"/>
    </location>
</feature>
<dbReference type="EMBL" id="CP121687">
    <property type="protein sequence ID" value="WZL71374.1"/>
    <property type="molecule type" value="Genomic_DNA"/>
</dbReference>
<keyword evidence="3" id="KW-1185">Reference proteome</keyword>
<proteinExistence type="predicted"/>
<organism evidence="2 3">
    <name type="scientific">Defluviitalea saccharophila</name>
    <dbReference type="NCBI Taxonomy" id="879970"/>
    <lineage>
        <taxon>Bacteria</taxon>
        <taxon>Bacillati</taxon>
        <taxon>Bacillota</taxon>
        <taxon>Clostridia</taxon>
        <taxon>Lachnospirales</taxon>
        <taxon>Defluviitaleaceae</taxon>
        <taxon>Defluviitalea</taxon>
    </lineage>
</organism>
<evidence type="ECO:0000256" key="1">
    <source>
        <dbReference type="SAM" id="Coils"/>
    </source>
</evidence>
<sequence length="94" mass="10585">MFDNLSKKIGAAAQSAAKKSGEVVEITKLNLNINAEEESIKKLYIELGKYCFDKYNSNTEGDETILELCTKIKTHKENIDTLNQKISEIKSTEK</sequence>